<dbReference type="Gene3D" id="3.30.40.10">
    <property type="entry name" value="Zinc/RING finger domain, C3HC4 (zinc finger)"/>
    <property type="match status" value="1"/>
</dbReference>
<dbReference type="Proteomes" id="UP000266643">
    <property type="component" value="Unassembled WGS sequence"/>
</dbReference>
<evidence type="ECO:0000256" key="2">
    <source>
        <dbReference type="PROSITE-ProRule" id="PRU00175"/>
    </source>
</evidence>
<dbReference type="InterPro" id="IPR001841">
    <property type="entry name" value="Znf_RING"/>
</dbReference>
<gene>
    <name evidence="5" type="ORF">DYB30_004616</name>
</gene>
<proteinExistence type="predicted"/>
<dbReference type="EMBL" id="QUTD01006310">
    <property type="protein sequence ID" value="RHY56172.1"/>
    <property type="molecule type" value="Genomic_DNA"/>
</dbReference>
<keyword evidence="1" id="KW-0378">Hydrolase</keyword>
<dbReference type="GO" id="GO:0016787">
    <property type="term" value="F:hydrolase activity"/>
    <property type="evidence" value="ECO:0007669"/>
    <property type="project" value="UniProtKB-KW"/>
</dbReference>
<keyword evidence="2" id="KW-0862">Zinc</keyword>
<dbReference type="Pfam" id="PF00271">
    <property type="entry name" value="Helicase_C"/>
    <property type="match status" value="1"/>
</dbReference>
<feature type="transmembrane region" description="Helical" evidence="3">
    <location>
        <begin position="170"/>
        <end position="192"/>
    </location>
</feature>
<dbReference type="AlphaFoldDB" id="A0A397CZM3"/>
<dbReference type="PANTHER" id="PTHR45865">
    <property type="entry name" value="E3 UBIQUITIN-PROTEIN LIGASE SHPRH FAMILY MEMBER"/>
    <property type="match status" value="1"/>
</dbReference>
<dbReference type="SMART" id="SM00490">
    <property type="entry name" value="HELICc"/>
    <property type="match status" value="1"/>
</dbReference>
<dbReference type="PANTHER" id="PTHR45865:SF1">
    <property type="entry name" value="E3 UBIQUITIN-PROTEIN LIGASE SHPRH"/>
    <property type="match status" value="1"/>
</dbReference>
<feature type="domain" description="RING-type" evidence="4">
    <location>
        <begin position="447"/>
        <end position="488"/>
    </location>
</feature>
<name>A0A397CZM3_APHAT</name>
<protein>
    <recommendedName>
        <fullName evidence="4">RING-type domain-containing protein</fullName>
    </recommendedName>
</protein>
<evidence type="ECO:0000313" key="6">
    <source>
        <dbReference type="Proteomes" id="UP000266643"/>
    </source>
</evidence>
<organism evidence="5 6">
    <name type="scientific">Aphanomyces astaci</name>
    <name type="common">Crayfish plague agent</name>
    <dbReference type="NCBI Taxonomy" id="112090"/>
    <lineage>
        <taxon>Eukaryota</taxon>
        <taxon>Sar</taxon>
        <taxon>Stramenopiles</taxon>
        <taxon>Oomycota</taxon>
        <taxon>Saprolegniomycetes</taxon>
        <taxon>Saprolegniales</taxon>
        <taxon>Verrucalvaceae</taxon>
        <taxon>Aphanomyces</taxon>
    </lineage>
</organism>
<keyword evidence="2" id="KW-0479">Metal-binding</keyword>
<keyword evidence="2" id="KW-0863">Zinc-finger</keyword>
<dbReference type="CDD" id="cd18793">
    <property type="entry name" value="SF2_C_SNF"/>
    <property type="match status" value="1"/>
</dbReference>
<evidence type="ECO:0000256" key="1">
    <source>
        <dbReference type="ARBA" id="ARBA00022801"/>
    </source>
</evidence>
<dbReference type="PROSITE" id="PS50089">
    <property type="entry name" value="ZF_RING_2"/>
    <property type="match status" value="1"/>
</dbReference>
<keyword evidence="3" id="KW-0812">Transmembrane</keyword>
<feature type="transmembrane region" description="Helical" evidence="3">
    <location>
        <begin position="38"/>
        <end position="60"/>
    </location>
</feature>
<dbReference type="SMART" id="SM00184">
    <property type="entry name" value="RING"/>
    <property type="match status" value="1"/>
</dbReference>
<dbReference type="InterPro" id="IPR001650">
    <property type="entry name" value="Helicase_C-like"/>
</dbReference>
<reference evidence="5 6" key="1">
    <citation type="submission" date="2018-08" db="EMBL/GenBank/DDBJ databases">
        <title>Aphanomyces genome sequencing and annotation.</title>
        <authorList>
            <person name="Minardi D."/>
            <person name="Oidtmann B."/>
            <person name="Van Der Giezen M."/>
            <person name="Studholme D.J."/>
        </authorList>
    </citation>
    <scope>NUCLEOTIDE SEQUENCE [LARGE SCALE GENOMIC DNA]</scope>
    <source>
        <strain evidence="5 6">D2</strain>
    </source>
</reference>
<dbReference type="VEuPathDB" id="FungiDB:H257_00857"/>
<keyword evidence="3" id="KW-1133">Transmembrane helix</keyword>
<comment type="caution">
    <text evidence="5">The sequence shown here is derived from an EMBL/GenBank/DDBJ whole genome shotgun (WGS) entry which is preliminary data.</text>
</comment>
<sequence length="694" mass="77887">MTTIQHRAGADADVPSAVDDEIDDKKDKAHERLDVSRWIYVAFCAETCASVMLAATFNTFHVETFLTDYKLDLSSYATGHVIYAVINTLNDIVGAVLLDSLALTTVPQQPSLNPNLIVHSLGTSVAASMRRDSMESELLVAVVPLASVPGCAFCRELVLLRHHMWHKSHFRMFCIGLAILSGLCFGVFYYAYRRAYVRRRHSAPSNELPPTFVKNFMGEFSRLSNFHAWLGMEMCLETQSNFNRTYLRLFVTTFIKNQATAATFVSVLPVLKQMIKLAAFSALDYLGVYEPDMDTLGAMLGITSDTTPSSATNYNLGSLLLDIVGEVAKNATHGMPDMHQQLQTVLGDVRKERVLGVKLWKAQHARLGALDELEMAKTTMQLREPDDPVRDVEKTYKLVALEVPVKRMELEQERAESSANLASKLSPLRYLLHLHRTKQQHHVVDECAVCHDRMPAQRRMWPCAHVFCLSCTARLIKQPSALRCPTCRTPTTERHILLVNDIHPQRPYDARHRGGTGLGTKVDSIVNRVLSLEAGAKCLLFSQWPDMLRLLHQALTSAGVRCLVVAHKKDFDATLHQFKHHPAACVLAMPFKYGANGVNVVEATHVILVEPLLTPGVEAQAINRVHRIGQDKPTTVHKFIVHNSVEEGILVLQHQKQRDYCVKKHDKETVTWTDWTMLLQLVRDQLAAKGRSKL</sequence>
<dbReference type="InterPro" id="IPR052583">
    <property type="entry name" value="ATP-helicase/E3_Ub-Ligase"/>
</dbReference>
<dbReference type="Gene3D" id="3.40.50.300">
    <property type="entry name" value="P-loop containing nucleotide triphosphate hydrolases"/>
    <property type="match status" value="1"/>
</dbReference>
<dbReference type="GO" id="GO:0008270">
    <property type="term" value="F:zinc ion binding"/>
    <property type="evidence" value="ECO:0007669"/>
    <property type="project" value="UniProtKB-KW"/>
</dbReference>
<feature type="transmembrane region" description="Helical" evidence="3">
    <location>
        <begin position="138"/>
        <end position="158"/>
    </location>
</feature>
<dbReference type="InterPro" id="IPR027417">
    <property type="entry name" value="P-loop_NTPase"/>
</dbReference>
<accession>A0A397CZM3</accession>
<evidence type="ECO:0000256" key="3">
    <source>
        <dbReference type="SAM" id="Phobius"/>
    </source>
</evidence>
<evidence type="ECO:0000259" key="4">
    <source>
        <dbReference type="PROSITE" id="PS50089"/>
    </source>
</evidence>
<evidence type="ECO:0000313" key="5">
    <source>
        <dbReference type="EMBL" id="RHY56172.1"/>
    </source>
</evidence>
<dbReference type="InterPro" id="IPR049730">
    <property type="entry name" value="SNF2/RAD54-like_C"/>
</dbReference>
<dbReference type="InterPro" id="IPR013083">
    <property type="entry name" value="Znf_RING/FYVE/PHD"/>
</dbReference>
<dbReference type="Pfam" id="PF13920">
    <property type="entry name" value="zf-C3HC4_3"/>
    <property type="match status" value="1"/>
</dbReference>
<dbReference type="SUPFAM" id="SSF52540">
    <property type="entry name" value="P-loop containing nucleoside triphosphate hydrolases"/>
    <property type="match status" value="1"/>
</dbReference>
<keyword evidence="3" id="KW-0472">Membrane</keyword>
<feature type="transmembrane region" description="Helical" evidence="3">
    <location>
        <begin position="80"/>
        <end position="98"/>
    </location>
</feature>